<keyword evidence="1" id="KW-0240">DNA-directed RNA polymerase</keyword>
<evidence type="ECO:0000313" key="1">
    <source>
        <dbReference type="EMBL" id="DAE32020.1"/>
    </source>
</evidence>
<dbReference type="GO" id="GO:0000428">
    <property type="term" value="C:DNA-directed RNA polymerase complex"/>
    <property type="evidence" value="ECO:0007669"/>
    <property type="project" value="UniProtKB-KW"/>
</dbReference>
<proteinExistence type="predicted"/>
<accession>A0A8S5RM00</accession>
<keyword evidence="1" id="KW-0804">Transcription</keyword>
<organism evidence="1">
    <name type="scientific">virus sp. ctReX5</name>
    <dbReference type="NCBI Taxonomy" id="2825818"/>
    <lineage>
        <taxon>Viruses</taxon>
    </lineage>
</organism>
<dbReference type="EMBL" id="BK059114">
    <property type="protein sequence ID" value="DAE32020.1"/>
    <property type="molecule type" value="Genomic_DNA"/>
</dbReference>
<protein>
    <submittedName>
        <fullName evidence="1">DNA-directed RNA polymerase II subunit</fullName>
    </submittedName>
</protein>
<sequence length="71" mass="8121">MCEFCCKIGKLEKIKQGAFRGGYYPEKNETQIVEFKNAFHLFFGCSDPFMSGIGIEDIKFCPICGRKLVEE</sequence>
<reference evidence="1" key="1">
    <citation type="journal article" date="2021" name="Proc. Natl. Acad. Sci. U.S.A.">
        <title>A Catalog of Tens of Thousands of Viruses from Human Metagenomes Reveals Hidden Associations with Chronic Diseases.</title>
        <authorList>
            <person name="Tisza M.J."/>
            <person name="Buck C.B."/>
        </authorList>
    </citation>
    <scope>NUCLEOTIDE SEQUENCE</scope>
    <source>
        <strain evidence="1">CtReX5</strain>
    </source>
</reference>
<name>A0A8S5RM00_9VIRU</name>